<dbReference type="Proteomes" id="UP000241203">
    <property type="component" value="Unassembled WGS sequence"/>
</dbReference>
<feature type="chain" id="PRO_5015105888" description="LPXTG-motif cell wall-anchored protein" evidence="2">
    <location>
        <begin position="26"/>
        <end position="166"/>
    </location>
</feature>
<sequence length="166" mass="15917">MIKKLLAVLGLAFVALLAVPSAASAYAPGGNGVGDVTGRPVPGGSLNVGFEGVFAPGEKVEIIVTCPGAADMVLDDVADADGSTSTDFTVPAGATGTCSIAARGVSSGAAGTAAFSIIPADSGTSGGDDLAVTGASTAAVVWLGAGTLIVGAVLLRVRSLRRSASN</sequence>
<evidence type="ECO:0000313" key="6">
    <source>
        <dbReference type="Proteomes" id="UP000268291"/>
    </source>
</evidence>
<dbReference type="RefSeq" id="WP_106563851.1">
    <property type="nucleotide sequence ID" value="NZ_PYAU01000001.1"/>
</dbReference>
<dbReference type="EMBL" id="PYAU01000001">
    <property type="protein sequence ID" value="PSL38910.1"/>
    <property type="molecule type" value="Genomic_DNA"/>
</dbReference>
<dbReference type="AlphaFoldDB" id="A0A2P8GY68"/>
<dbReference type="Proteomes" id="UP000268291">
    <property type="component" value="Unassembled WGS sequence"/>
</dbReference>
<keyword evidence="2" id="KW-0732">Signal</keyword>
<feature type="transmembrane region" description="Helical" evidence="1">
    <location>
        <begin position="130"/>
        <end position="155"/>
    </location>
</feature>
<reference evidence="3 5" key="1">
    <citation type="submission" date="2018-03" db="EMBL/GenBank/DDBJ databases">
        <title>Genomic Encyclopedia of Archaeal and Bacterial Type Strains, Phase II (KMG-II): from individual species to whole genera.</title>
        <authorList>
            <person name="Goeker M."/>
        </authorList>
    </citation>
    <scope>NUCLEOTIDE SEQUENCE [LARGE SCALE GENOMIC DNA]</scope>
    <source>
        <strain evidence="3 5">DSM 21548</strain>
    </source>
</reference>
<evidence type="ECO:0000313" key="5">
    <source>
        <dbReference type="Proteomes" id="UP000241203"/>
    </source>
</evidence>
<feature type="signal peptide" evidence="2">
    <location>
        <begin position="1"/>
        <end position="25"/>
    </location>
</feature>
<reference evidence="4 6" key="2">
    <citation type="submission" date="2018-12" db="EMBL/GenBank/DDBJ databases">
        <authorList>
            <person name="hu s."/>
            <person name="Xu Y."/>
            <person name="Xu B."/>
            <person name="Li F."/>
        </authorList>
    </citation>
    <scope>NUCLEOTIDE SEQUENCE [LARGE SCALE GENOMIC DNA]</scope>
    <source>
        <strain evidence="4 6">KSW2-17</strain>
    </source>
</reference>
<comment type="caution">
    <text evidence="3">The sequence shown here is derived from an EMBL/GenBank/DDBJ whole genome shotgun (WGS) entry which is preliminary data.</text>
</comment>
<keyword evidence="1" id="KW-0472">Membrane</keyword>
<evidence type="ECO:0008006" key="7">
    <source>
        <dbReference type="Google" id="ProtNLM"/>
    </source>
</evidence>
<proteinExistence type="predicted"/>
<keyword evidence="6" id="KW-1185">Reference proteome</keyword>
<keyword evidence="1" id="KW-1133">Transmembrane helix</keyword>
<evidence type="ECO:0000313" key="4">
    <source>
        <dbReference type="EMBL" id="RUQ86626.1"/>
    </source>
</evidence>
<organism evidence="3 5">
    <name type="scientific">Labedella gwakjiensis</name>
    <dbReference type="NCBI Taxonomy" id="390269"/>
    <lineage>
        <taxon>Bacteria</taxon>
        <taxon>Bacillati</taxon>
        <taxon>Actinomycetota</taxon>
        <taxon>Actinomycetes</taxon>
        <taxon>Micrococcales</taxon>
        <taxon>Microbacteriaceae</taxon>
        <taxon>Labedella</taxon>
    </lineage>
</organism>
<name>A0A2P8GY68_9MICO</name>
<gene>
    <name evidence="3" type="ORF">CLV49_2540</name>
    <name evidence="4" type="ORF">ELQ93_06520</name>
</gene>
<accession>A0A2P8GY68</accession>
<protein>
    <recommendedName>
        <fullName evidence="7">LPXTG-motif cell wall-anchored protein</fullName>
    </recommendedName>
</protein>
<evidence type="ECO:0000313" key="3">
    <source>
        <dbReference type="EMBL" id="PSL38910.1"/>
    </source>
</evidence>
<evidence type="ECO:0000256" key="2">
    <source>
        <dbReference type="SAM" id="SignalP"/>
    </source>
</evidence>
<evidence type="ECO:0000256" key="1">
    <source>
        <dbReference type="SAM" id="Phobius"/>
    </source>
</evidence>
<keyword evidence="1" id="KW-0812">Transmembrane</keyword>
<dbReference type="EMBL" id="RZGY01000001">
    <property type="protein sequence ID" value="RUQ86626.1"/>
    <property type="molecule type" value="Genomic_DNA"/>
</dbReference>